<dbReference type="Proteomes" id="UP000240925">
    <property type="component" value="Unassembled WGS sequence"/>
</dbReference>
<comment type="caution">
    <text evidence="1">The sequence shown here is derived from an EMBL/GenBank/DDBJ whole genome shotgun (WGS) entry which is preliminary data.</text>
</comment>
<gene>
    <name evidence="1" type="ORF">B9Q10_00945</name>
</gene>
<evidence type="ECO:0000313" key="1">
    <source>
        <dbReference type="EMBL" id="PSO02776.1"/>
    </source>
</evidence>
<proteinExistence type="predicted"/>
<accession>A0A2R6BW41</accession>
<organism evidence="1 2">
    <name type="scientific">Candidatus Marsarchaeota G2 archaeon ECH_B_SAG-E12</name>
    <dbReference type="NCBI Taxonomy" id="1978164"/>
    <lineage>
        <taxon>Archaea</taxon>
        <taxon>Candidatus Marsarchaeota</taxon>
        <taxon>Candidatus Marsarchaeota group 2</taxon>
    </lineage>
</organism>
<sequence>MFFVNALMQELKVTLSKLLKYTNENKLFQVSQNGSELNLVFVPNFPEAEAHSRGEPVRIIMKGKVKEDKVVFEKIYVDEGTSYYEKDMEEAVHAYSAWLEFIEENY</sequence>
<evidence type="ECO:0000313" key="2">
    <source>
        <dbReference type="Proteomes" id="UP000240925"/>
    </source>
</evidence>
<reference evidence="1 2" key="1">
    <citation type="submission" date="2017-04" db="EMBL/GenBank/DDBJ databases">
        <title>Novel microbial lineages endemic to geothermal iron-oxide mats fill important gaps in the evolutionary history of Archaea.</title>
        <authorList>
            <person name="Jay Z.J."/>
            <person name="Beam J.P."/>
            <person name="Dlakic M."/>
            <person name="Rusch D.B."/>
            <person name="Kozubal M.A."/>
            <person name="Inskeep W.P."/>
        </authorList>
    </citation>
    <scope>NUCLEOTIDE SEQUENCE [LARGE SCALE GENOMIC DNA]</scope>
    <source>
        <strain evidence="1">ECH_B_SAG-E12</strain>
    </source>
</reference>
<dbReference type="EMBL" id="NEXL01000021">
    <property type="protein sequence ID" value="PSO02776.1"/>
    <property type="molecule type" value="Genomic_DNA"/>
</dbReference>
<protein>
    <submittedName>
        <fullName evidence="1">Uncharacterized protein</fullName>
    </submittedName>
</protein>
<dbReference type="AlphaFoldDB" id="A0A2R6BW41"/>
<name>A0A2R6BW41_9ARCH</name>